<dbReference type="EMBL" id="JBBNIN010000007">
    <property type="protein sequence ID" value="MEQ2710795.1"/>
    <property type="molecule type" value="Genomic_DNA"/>
</dbReference>
<keyword evidence="3" id="KW-0648">Protein biosynthesis</keyword>
<accession>A0ABV1IUY4</accession>
<feature type="binding site" evidence="3">
    <location>
        <position position="136"/>
    </location>
    <ligand>
        <name>Fe cation</name>
        <dbReference type="ChEBI" id="CHEBI:24875"/>
    </ligand>
</feature>
<dbReference type="InterPro" id="IPR036821">
    <property type="entry name" value="Peptide_deformylase_sf"/>
</dbReference>
<evidence type="ECO:0000313" key="4">
    <source>
        <dbReference type="EMBL" id="MEQ2710795.1"/>
    </source>
</evidence>
<evidence type="ECO:0000256" key="1">
    <source>
        <dbReference type="ARBA" id="ARBA00010759"/>
    </source>
</evidence>
<comment type="similarity">
    <text evidence="1 3">Belongs to the polypeptide deformylase family.</text>
</comment>
<dbReference type="PIRSF" id="PIRSF004749">
    <property type="entry name" value="Pep_def"/>
    <property type="match status" value="1"/>
</dbReference>
<name>A0ABV1IUY4_9FIRM</name>
<protein>
    <recommendedName>
        <fullName evidence="3">Peptide deformylase</fullName>
        <shortName evidence="3">PDF</shortName>
        <ecNumber evidence="3">3.5.1.88</ecNumber>
    </recommendedName>
    <alternativeName>
        <fullName evidence="3">Polypeptide deformylase</fullName>
    </alternativeName>
</protein>
<keyword evidence="5" id="KW-1185">Reference proteome</keyword>
<dbReference type="EC" id="3.5.1.88" evidence="3"/>
<dbReference type="PANTHER" id="PTHR10458">
    <property type="entry name" value="PEPTIDE DEFORMYLASE"/>
    <property type="match status" value="1"/>
</dbReference>
<dbReference type="SUPFAM" id="SSF56420">
    <property type="entry name" value="Peptide deformylase"/>
    <property type="match status" value="1"/>
</dbReference>
<keyword evidence="3" id="KW-0479">Metal-binding</keyword>
<comment type="catalytic activity">
    <reaction evidence="3">
        <text>N-terminal N-formyl-L-methionyl-[peptide] + H2O = N-terminal L-methionyl-[peptide] + formate</text>
        <dbReference type="Rhea" id="RHEA:24420"/>
        <dbReference type="Rhea" id="RHEA-COMP:10639"/>
        <dbReference type="Rhea" id="RHEA-COMP:10640"/>
        <dbReference type="ChEBI" id="CHEBI:15377"/>
        <dbReference type="ChEBI" id="CHEBI:15740"/>
        <dbReference type="ChEBI" id="CHEBI:49298"/>
        <dbReference type="ChEBI" id="CHEBI:64731"/>
        <dbReference type="EC" id="3.5.1.88"/>
    </reaction>
</comment>
<comment type="cofactor">
    <cofactor evidence="3">
        <name>Fe(2+)</name>
        <dbReference type="ChEBI" id="CHEBI:29033"/>
    </cofactor>
    <text evidence="3">Binds 1 Fe(2+) ion.</text>
</comment>
<gene>
    <name evidence="3 4" type="primary">def</name>
    <name evidence="4" type="ORF">AAAU51_06365</name>
</gene>
<dbReference type="Pfam" id="PF01327">
    <property type="entry name" value="Pep_deformylase"/>
    <property type="match status" value="1"/>
</dbReference>
<feature type="active site" evidence="3">
    <location>
        <position position="133"/>
    </location>
</feature>
<feature type="binding site" evidence="3">
    <location>
        <position position="132"/>
    </location>
    <ligand>
        <name>Fe cation</name>
        <dbReference type="ChEBI" id="CHEBI:24875"/>
    </ligand>
</feature>
<dbReference type="Proteomes" id="UP001482154">
    <property type="component" value="Unassembled WGS sequence"/>
</dbReference>
<proteinExistence type="inferred from homology"/>
<dbReference type="RefSeq" id="WP_022374245.1">
    <property type="nucleotide sequence ID" value="NZ_JAOQJG010000002.1"/>
</dbReference>
<keyword evidence="3 4" id="KW-0378">Hydrolase</keyword>
<feature type="binding site" evidence="3">
    <location>
        <position position="90"/>
    </location>
    <ligand>
        <name>Fe cation</name>
        <dbReference type="ChEBI" id="CHEBI:24875"/>
    </ligand>
</feature>
<dbReference type="GO" id="GO:0042586">
    <property type="term" value="F:peptide deformylase activity"/>
    <property type="evidence" value="ECO:0007669"/>
    <property type="project" value="UniProtKB-EC"/>
</dbReference>
<keyword evidence="2 3" id="KW-0408">Iron</keyword>
<organism evidence="4 5">
    <name type="scientific">Anaerostipes amylophilus</name>
    <dbReference type="NCBI Taxonomy" id="2981779"/>
    <lineage>
        <taxon>Bacteria</taxon>
        <taxon>Bacillati</taxon>
        <taxon>Bacillota</taxon>
        <taxon>Clostridia</taxon>
        <taxon>Lachnospirales</taxon>
        <taxon>Lachnospiraceae</taxon>
        <taxon>Anaerostipes</taxon>
    </lineage>
</organism>
<comment type="function">
    <text evidence="3">Removes the formyl group from the N-terminal Met of newly synthesized proteins. Requires at least a dipeptide for an efficient rate of reaction. N-terminal L-methionine is a prerequisite for activity but the enzyme has broad specificity at other positions.</text>
</comment>
<reference evidence="4 5" key="1">
    <citation type="submission" date="2024-04" db="EMBL/GenBank/DDBJ databases">
        <title>Human intestinal bacterial collection.</title>
        <authorList>
            <person name="Pauvert C."/>
            <person name="Hitch T.C.A."/>
            <person name="Clavel T."/>
        </authorList>
    </citation>
    <scope>NUCLEOTIDE SEQUENCE [LARGE SCALE GENOMIC DNA]</scope>
    <source>
        <strain evidence="4 5">CLA-AA-H249</strain>
    </source>
</reference>
<dbReference type="CDD" id="cd00487">
    <property type="entry name" value="Pep_deformylase"/>
    <property type="match status" value="1"/>
</dbReference>
<sequence>MAIRQIRVLGDDILRKTSKEVKEMTPRMHTLVEDMYDTMYEAMGVGLAAPQVGILKRIVVIDTGEEGECVTLVNPVITLKEGEQVGEEGCLSLPGKVAVVKRPDHVICEAFDEDMNPITVEGFGLFARAICHETDHLDGILYPDVAEEPARDITMEEVE</sequence>
<dbReference type="HAMAP" id="MF_00163">
    <property type="entry name" value="Pep_deformylase"/>
    <property type="match status" value="1"/>
</dbReference>
<evidence type="ECO:0000256" key="3">
    <source>
        <dbReference type="HAMAP-Rule" id="MF_00163"/>
    </source>
</evidence>
<dbReference type="PANTHER" id="PTHR10458:SF22">
    <property type="entry name" value="PEPTIDE DEFORMYLASE"/>
    <property type="match status" value="1"/>
</dbReference>
<dbReference type="Gene3D" id="3.90.45.10">
    <property type="entry name" value="Peptide deformylase"/>
    <property type="match status" value="1"/>
</dbReference>
<comment type="caution">
    <text evidence="4">The sequence shown here is derived from an EMBL/GenBank/DDBJ whole genome shotgun (WGS) entry which is preliminary data.</text>
</comment>
<evidence type="ECO:0000313" key="5">
    <source>
        <dbReference type="Proteomes" id="UP001482154"/>
    </source>
</evidence>
<dbReference type="PRINTS" id="PR01576">
    <property type="entry name" value="PDEFORMYLASE"/>
</dbReference>
<dbReference type="NCBIfam" id="NF001159">
    <property type="entry name" value="PRK00150.1-3"/>
    <property type="match status" value="1"/>
</dbReference>
<dbReference type="InterPro" id="IPR023635">
    <property type="entry name" value="Peptide_deformylase"/>
</dbReference>
<dbReference type="NCBIfam" id="TIGR00079">
    <property type="entry name" value="pept_deformyl"/>
    <property type="match status" value="1"/>
</dbReference>
<evidence type="ECO:0000256" key="2">
    <source>
        <dbReference type="ARBA" id="ARBA00023004"/>
    </source>
</evidence>